<organism evidence="2 3">
    <name type="scientific">Paramecium primaurelia</name>
    <dbReference type="NCBI Taxonomy" id="5886"/>
    <lineage>
        <taxon>Eukaryota</taxon>
        <taxon>Sar</taxon>
        <taxon>Alveolata</taxon>
        <taxon>Ciliophora</taxon>
        <taxon>Intramacronucleata</taxon>
        <taxon>Oligohymenophorea</taxon>
        <taxon>Peniculida</taxon>
        <taxon>Parameciidae</taxon>
        <taxon>Paramecium</taxon>
    </lineage>
</organism>
<dbReference type="CDD" id="cd00195">
    <property type="entry name" value="UBCc_UEV"/>
    <property type="match status" value="1"/>
</dbReference>
<proteinExistence type="predicted"/>
<protein>
    <recommendedName>
        <fullName evidence="1">UBC core domain-containing protein</fullName>
    </recommendedName>
</protein>
<comment type="caution">
    <text evidence="2">The sequence shown here is derived from an EMBL/GenBank/DDBJ whole genome shotgun (WGS) entry which is preliminary data.</text>
</comment>
<sequence length="132" mass="15077">MMSAIIQKKRLQYEEENLIENADQLPPNCSYKKMSDLAYVVQYIGEKGTLFEGAYIVVDIDLSGSNGSLGFPEQCPKITFRNNFQHLNVDQKGQLYMYLTNKETFCNGTTLLEIQQYYLQSVICGTSKYKSS</sequence>
<dbReference type="AlphaFoldDB" id="A0A8S1QF26"/>
<dbReference type="EMBL" id="CAJJDM010000160">
    <property type="protein sequence ID" value="CAD8113367.1"/>
    <property type="molecule type" value="Genomic_DNA"/>
</dbReference>
<feature type="domain" description="UBC core" evidence="1">
    <location>
        <begin position="25"/>
        <end position="116"/>
    </location>
</feature>
<dbReference type="InterPro" id="IPR000608">
    <property type="entry name" value="UBC"/>
</dbReference>
<accession>A0A8S1QF26</accession>
<reference evidence="2" key="1">
    <citation type="submission" date="2021-01" db="EMBL/GenBank/DDBJ databases">
        <authorList>
            <consortium name="Genoscope - CEA"/>
            <person name="William W."/>
        </authorList>
    </citation>
    <scope>NUCLEOTIDE SEQUENCE</scope>
</reference>
<evidence type="ECO:0000259" key="1">
    <source>
        <dbReference type="Pfam" id="PF00179"/>
    </source>
</evidence>
<dbReference type="Pfam" id="PF00179">
    <property type="entry name" value="UQ_con"/>
    <property type="match status" value="1"/>
</dbReference>
<name>A0A8S1QF26_PARPR</name>
<gene>
    <name evidence="2" type="ORF">PPRIM_AZ9-3.1.T1550024</name>
</gene>
<keyword evidence="3" id="KW-1185">Reference proteome</keyword>
<evidence type="ECO:0000313" key="3">
    <source>
        <dbReference type="Proteomes" id="UP000688137"/>
    </source>
</evidence>
<dbReference type="Proteomes" id="UP000688137">
    <property type="component" value="Unassembled WGS sequence"/>
</dbReference>
<evidence type="ECO:0000313" key="2">
    <source>
        <dbReference type="EMBL" id="CAD8113367.1"/>
    </source>
</evidence>